<keyword evidence="3 4" id="KW-0443">Lipid metabolism</keyword>
<dbReference type="AlphaFoldDB" id="A0A948X4Z3"/>
<evidence type="ECO:0000313" key="7">
    <source>
        <dbReference type="Proteomes" id="UP000784286"/>
    </source>
</evidence>
<dbReference type="Gene3D" id="3.40.1090.10">
    <property type="entry name" value="Cytosolic phospholipase A2 catalytic domain"/>
    <property type="match status" value="2"/>
</dbReference>
<feature type="short sequence motif" description="GXSXG" evidence="4">
    <location>
        <begin position="39"/>
        <end position="43"/>
    </location>
</feature>
<sequence>MDKQKVALVLSMGGARGIAHIGVIEELLAHGYEITSIAGTSMGAIVGAMYATGKLEECKQWICGWDRKKMFYFADVKLNREGMVKGNRFMQELRQIVPDVSIESLPLPYTALATDIINECEVVFESGNLFDAIRASISIPMVFHPFKKDGRTLVDGGLLNPLPLRHIRRTEGDIVIAVDVNAAGEARPIPHLSPYQLLTASSRMMMQEITRNELRNLPPDILISIPASRFEMMEFYRAKDIMEGGREAARKVLENR</sequence>
<evidence type="ECO:0000256" key="2">
    <source>
        <dbReference type="ARBA" id="ARBA00022963"/>
    </source>
</evidence>
<evidence type="ECO:0000259" key="5">
    <source>
        <dbReference type="PROSITE" id="PS51635"/>
    </source>
</evidence>
<feature type="active site" description="Nucleophile" evidence="4">
    <location>
        <position position="41"/>
    </location>
</feature>
<dbReference type="EMBL" id="JAHLFJ010000113">
    <property type="protein sequence ID" value="MBU3857326.1"/>
    <property type="molecule type" value="Genomic_DNA"/>
</dbReference>
<protein>
    <submittedName>
        <fullName evidence="6">Patatin-like phospholipase family protein</fullName>
    </submittedName>
</protein>
<evidence type="ECO:0000256" key="3">
    <source>
        <dbReference type="ARBA" id="ARBA00023098"/>
    </source>
</evidence>
<organism evidence="6 7">
    <name type="scientific">Candidatus Phocaeicola excrementipullorum</name>
    <dbReference type="NCBI Taxonomy" id="2838731"/>
    <lineage>
        <taxon>Bacteria</taxon>
        <taxon>Pseudomonadati</taxon>
        <taxon>Bacteroidota</taxon>
        <taxon>Bacteroidia</taxon>
        <taxon>Bacteroidales</taxon>
        <taxon>Bacteroidaceae</taxon>
        <taxon>Phocaeicola</taxon>
    </lineage>
</organism>
<keyword evidence="1 4" id="KW-0378">Hydrolase</keyword>
<proteinExistence type="predicted"/>
<reference evidence="6" key="2">
    <citation type="submission" date="2021-04" db="EMBL/GenBank/DDBJ databases">
        <authorList>
            <person name="Gilroy R."/>
        </authorList>
    </citation>
    <scope>NUCLEOTIDE SEQUENCE</scope>
    <source>
        <strain evidence="6">8470</strain>
    </source>
</reference>
<dbReference type="SUPFAM" id="SSF52151">
    <property type="entry name" value="FabD/lysophospholipase-like"/>
    <property type="match status" value="1"/>
</dbReference>
<comment type="caution">
    <text evidence="4">Lacks conserved residue(s) required for the propagation of feature annotation.</text>
</comment>
<dbReference type="PANTHER" id="PTHR14226:SF76">
    <property type="entry name" value="NTE FAMILY PROTEIN RSSA"/>
    <property type="match status" value="1"/>
</dbReference>
<dbReference type="GO" id="GO:0016787">
    <property type="term" value="F:hydrolase activity"/>
    <property type="evidence" value="ECO:0007669"/>
    <property type="project" value="UniProtKB-UniRule"/>
</dbReference>
<evidence type="ECO:0000256" key="1">
    <source>
        <dbReference type="ARBA" id="ARBA00022801"/>
    </source>
</evidence>
<comment type="caution">
    <text evidence="6">The sequence shown here is derived from an EMBL/GenBank/DDBJ whole genome shotgun (WGS) entry which is preliminary data.</text>
</comment>
<evidence type="ECO:0000313" key="6">
    <source>
        <dbReference type="EMBL" id="MBU3857326.1"/>
    </source>
</evidence>
<evidence type="ECO:0000256" key="4">
    <source>
        <dbReference type="PROSITE-ProRule" id="PRU01161"/>
    </source>
</evidence>
<keyword evidence="2 4" id="KW-0442">Lipid degradation</keyword>
<feature type="short sequence motif" description="DGA/G" evidence="4">
    <location>
        <begin position="155"/>
        <end position="157"/>
    </location>
</feature>
<dbReference type="InterPro" id="IPR002641">
    <property type="entry name" value="PNPLA_dom"/>
</dbReference>
<name>A0A948X4Z3_9BACT</name>
<dbReference type="Proteomes" id="UP000784286">
    <property type="component" value="Unassembled WGS sequence"/>
</dbReference>
<feature type="domain" description="PNPLA" evidence="5">
    <location>
        <begin position="8"/>
        <end position="168"/>
    </location>
</feature>
<dbReference type="Pfam" id="PF01734">
    <property type="entry name" value="Patatin"/>
    <property type="match status" value="1"/>
</dbReference>
<reference evidence="6" key="1">
    <citation type="journal article" date="2021" name="PeerJ">
        <title>Extensive microbial diversity within the chicken gut microbiome revealed by metagenomics and culture.</title>
        <authorList>
            <person name="Gilroy R."/>
            <person name="Ravi A."/>
            <person name="Getino M."/>
            <person name="Pursley I."/>
            <person name="Horton D.L."/>
            <person name="Alikhan N.F."/>
            <person name="Baker D."/>
            <person name="Gharbi K."/>
            <person name="Hall N."/>
            <person name="Watson M."/>
            <person name="Adriaenssens E.M."/>
            <person name="Foster-Nyarko E."/>
            <person name="Jarju S."/>
            <person name="Secka A."/>
            <person name="Antonio M."/>
            <person name="Oren A."/>
            <person name="Chaudhuri R.R."/>
            <person name="La Ragione R."/>
            <person name="Hildebrand F."/>
            <person name="Pallen M.J."/>
        </authorList>
    </citation>
    <scope>NUCLEOTIDE SEQUENCE</scope>
    <source>
        <strain evidence="6">8470</strain>
    </source>
</reference>
<dbReference type="PROSITE" id="PS51635">
    <property type="entry name" value="PNPLA"/>
    <property type="match status" value="1"/>
</dbReference>
<dbReference type="InterPro" id="IPR050301">
    <property type="entry name" value="NTE"/>
</dbReference>
<gene>
    <name evidence="6" type="ORF">H9928_12495</name>
</gene>
<feature type="active site" description="Proton acceptor" evidence="4">
    <location>
        <position position="155"/>
    </location>
</feature>
<accession>A0A948X4Z3</accession>
<dbReference type="PANTHER" id="PTHR14226">
    <property type="entry name" value="NEUROPATHY TARGET ESTERASE/SWISS CHEESE D.MELANOGASTER"/>
    <property type="match status" value="1"/>
</dbReference>
<dbReference type="GO" id="GO:0016042">
    <property type="term" value="P:lipid catabolic process"/>
    <property type="evidence" value="ECO:0007669"/>
    <property type="project" value="UniProtKB-UniRule"/>
</dbReference>
<dbReference type="InterPro" id="IPR016035">
    <property type="entry name" value="Acyl_Trfase/lysoPLipase"/>
</dbReference>